<evidence type="ECO:0000313" key="1">
    <source>
        <dbReference type="EMBL" id="KOS05711.1"/>
    </source>
</evidence>
<dbReference type="Proteomes" id="UP000037755">
    <property type="component" value="Unassembled WGS sequence"/>
</dbReference>
<dbReference type="AlphaFoldDB" id="A0A0M8MGE0"/>
<protein>
    <submittedName>
        <fullName evidence="1">Uncharacterized protein</fullName>
    </submittedName>
</protein>
<reference evidence="1 2" key="1">
    <citation type="submission" date="2015-08" db="EMBL/GenBank/DDBJ databases">
        <title>Whole genome sequence of Flavobacterium akiainvivens IK-1T, from decaying Wikstroemia oahuensis, an endemic Hawaiian shrub.</title>
        <authorList>
            <person name="Wan X."/>
            <person name="Hou S."/>
            <person name="Saito J."/>
            <person name="Donachie S."/>
        </authorList>
    </citation>
    <scope>NUCLEOTIDE SEQUENCE [LARGE SCALE GENOMIC DNA]</scope>
    <source>
        <strain evidence="1 2">IK-1</strain>
    </source>
</reference>
<keyword evidence="2" id="KW-1185">Reference proteome</keyword>
<gene>
    <name evidence="1" type="ORF">AM493_06415</name>
</gene>
<dbReference type="OrthoDB" id="1191130at2"/>
<accession>A0A0M8MGE0</accession>
<dbReference type="EMBL" id="LIYD01000005">
    <property type="protein sequence ID" value="KOS05711.1"/>
    <property type="molecule type" value="Genomic_DNA"/>
</dbReference>
<sequence length="122" mass="13897">MKTIKLYCKICGIPLTDALQETNPKNVRIGDGENALEKGRFCIMLWENNKEELIISIEENILKDHHEQWRFQGCCGSDGSSGLNKLCAHGHEVATEFSDCYMPHYIAIDLVRVTVEQIEDNQ</sequence>
<proteinExistence type="predicted"/>
<evidence type="ECO:0000313" key="2">
    <source>
        <dbReference type="Proteomes" id="UP000037755"/>
    </source>
</evidence>
<dbReference type="RefSeq" id="WP_054406919.1">
    <property type="nucleotide sequence ID" value="NZ_FOYA01000003.1"/>
</dbReference>
<comment type="caution">
    <text evidence="1">The sequence shown here is derived from an EMBL/GenBank/DDBJ whole genome shotgun (WGS) entry which is preliminary data.</text>
</comment>
<organism evidence="1 2">
    <name type="scientific">Flavobacterium akiainvivens</name>
    <dbReference type="NCBI Taxonomy" id="1202724"/>
    <lineage>
        <taxon>Bacteria</taxon>
        <taxon>Pseudomonadati</taxon>
        <taxon>Bacteroidota</taxon>
        <taxon>Flavobacteriia</taxon>
        <taxon>Flavobacteriales</taxon>
        <taxon>Flavobacteriaceae</taxon>
        <taxon>Flavobacterium</taxon>
    </lineage>
</organism>
<dbReference type="PATRIC" id="fig|1202724.3.peg.1333"/>
<name>A0A0M8MGE0_9FLAO</name>